<dbReference type="AlphaFoldDB" id="A0A2R6WGW4"/>
<feature type="region of interest" description="Disordered" evidence="1">
    <location>
        <begin position="41"/>
        <end position="68"/>
    </location>
</feature>
<protein>
    <submittedName>
        <fullName evidence="2">Uncharacterized protein</fullName>
    </submittedName>
</protein>
<keyword evidence="3" id="KW-1185">Reference proteome</keyword>
<evidence type="ECO:0000256" key="1">
    <source>
        <dbReference type="SAM" id="MobiDB-lite"/>
    </source>
</evidence>
<accession>A0A2R6WGW4</accession>
<evidence type="ECO:0000313" key="2">
    <source>
        <dbReference type="EMBL" id="PTQ33073.1"/>
    </source>
</evidence>
<feature type="compositionally biased region" description="Polar residues" evidence="1">
    <location>
        <begin position="59"/>
        <end position="68"/>
    </location>
</feature>
<organism evidence="2 3">
    <name type="scientific">Marchantia polymorpha</name>
    <name type="common">Common liverwort</name>
    <name type="synonym">Marchantia aquatica</name>
    <dbReference type="NCBI Taxonomy" id="3197"/>
    <lineage>
        <taxon>Eukaryota</taxon>
        <taxon>Viridiplantae</taxon>
        <taxon>Streptophyta</taxon>
        <taxon>Embryophyta</taxon>
        <taxon>Marchantiophyta</taxon>
        <taxon>Marchantiopsida</taxon>
        <taxon>Marchantiidae</taxon>
        <taxon>Marchantiales</taxon>
        <taxon>Marchantiaceae</taxon>
        <taxon>Marchantia</taxon>
    </lineage>
</organism>
<evidence type="ECO:0000313" key="3">
    <source>
        <dbReference type="Proteomes" id="UP000244005"/>
    </source>
</evidence>
<name>A0A2R6WGW4_MARPO</name>
<dbReference type="EMBL" id="KZ772764">
    <property type="protein sequence ID" value="PTQ33073.1"/>
    <property type="molecule type" value="Genomic_DNA"/>
</dbReference>
<sequence>MFREPEFSRFFHEDLAQNGFNKNLLSGSGSHACSYALSGCNRSSPTPTDVGKSRGGSVPVQSNFLWKQ</sequence>
<reference evidence="3" key="1">
    <citation type="journal article" date="2017" name="Cell">
        <title>Insights into land plant evolution garnered from the Marchantia polymorpha genome.</title>
        <authorList>
            <person name="Bowman J.L."/>
            <person name="Kohchi T."/>
            <person name="Yamato K.T."/>
            <person name="Jenkins J."/>
            <person name="Shu S."/>
            <person name="Ishizaki K."/>
            <person name="Yamaoka S."/>
            <person name="Nishihama R."/>
            <person name="Nakamura Y."/>
            <person name="Berger F."/>
            <person name="Adam C."/>
            <person name="Aki S.S."/>
            <person name="Althoff F."/>
            <person name="Araki T."/>
            <person name="Arteaga-Vazquez M.A."/>
            <person name="Balasubrmanian S."/>
            <person name="Barry K."/>
            <person name="Bauer D."/>
            <person name="Boehm C.R."/>
            <person name="Briginshaw L."/>
            <person name="Caballero-Perez J."/>
            <person name="Catarino B."/>
            <person name="Chen F."/>
            <person name="Chiyoda S."/>
            <person name="Chovatia M."/>
            <person name="Davies K.M."/>
            <person name="Delmans M."/>
            <person name="Demura T."/>
            <person name="Dierschke T."/>
            <person name="Dolan L."/>
            <person name="Dorantes-Acosta A.E."/>
            <person name="Eklund D.M."/>
            <person name="Florent S.N."/>
            <person name="Flores-Sandoval E."/>
            <person name="Fujiyama A."/>
            <person name="Fukuzawa H."/>
            <person name="Galik B."/>
            <person name="Grimanelli D."/>
            <person name="Grimwood J."/>
            <person name="Grossniklaus U."/>
            <person name="Hamada T."/>
            <person name="Haseloff J."/>
            <person name="Hetherington A.J."/>
            <person name="Higo A."/>
            <person name="Hirakawa Y."/>
            <person name="Hundley H.N."/>
            <person name="Ikeda Y."/>
            <person name="Inoue K."/>
            <person name="Inoue S.I."/>
            <person name="Ishida S."/>
            <person name="Jia Q."/>
            <person name="Kakita M."/>
            <person name="Kanazawa T."/>
            <person name="Kawai Y."/>
            <person name="Kawashima T."/>
            <person name="Kennedy M."/>
            <person name="Kinose K."/>
            <person name="Kinoshita T."/>
            <person name="Kohara Y."/>
            <person name="Koide E."/>
            <person name="Komatsu K."/>
            <person name="Kopischke S."/>
            <person name="Kubo M."/>
            <person name="Kyozuka J."/>
            <person name="Lagercrantz U."/>
            <person name="Lin S.S."/>
            <person name="Lindquist E."/>
            <person name="Lipzen A.M."/>
            <person name="Lu C.W."/>
            <person name="De Luna E."/>
            <person name="Martienssen R.A."/>
            <person name="Minamino N."/>
            <person name="Mizutani M."/>
            <person name="Mizutani M."/>
            <person name="Mochizuki N."/>
            <person name="Monte I."/>
            <person name="Mosher R."/>
            <person name="Nagasaki H."/>
            <person name="Nakagami H."/>
            <person name="Naramoto S."/>
            <person name="Nishitani K."/>
            <person name="Ohtani M."/>
            <person name="Okamoto T."/>
            <person name="Okumura M."/>
            <person name="Phillips J."/>
            <person name="Pollak B."/>
            <person name="Reinders A."/>
            <person name="Rovekamp M."/>
            <person name="Sano R."/>
            <person name="Sawa S."/>
            <person name="Schmid M.W."/>
            <person name="Shirakawa M."/>
            <person name="Solano R."/>
            <person name="Spunde A."/>
            <person name="Suetsugu N."/>
            <person name="Sugano S."/>
            <person name="Sugiyama A."/>
            <person name="Sun R."/>
            <person name="Suzuki Y."/>
            <person name="Takenaka M."/>
            <person name="Takezawa D."/>
            <person name="Tomogane H."/>
            <person name="Tsuzuki M."/>
            <person name="Ueda T."/>
            <person name="Umeda M."/>
            <person name="Ward J.M."/>
            <person name="Watanabe Y."/>
            <person name="Yazaki K."/>
            <person name="Yokoyama R."/>
            <person name="Yoshitake Y."/>
            <person name="Yotsui I."/>
            <person name="Zachgo S."/>
            <person name="Schmutz J."/>
        </authorList>
    </citation>
    <scope>NUCLEOTIDE SEQUENCE [LARGE SCALE GENOMIC DNA]</scope>
    <source>
        <strain evidence="3">Tak-1</strain>
    </source>
</reference>
<proteinExistence type="predicted"/>
<dbReference type="Proteomes" id="UP000244005">
    <property type="component" value="Unassembled WGS sequence"/>
</dbReference>
<gene>
    <name evidence="2" type="ORF">MARPO_0092s0038</name>
</gene>
<dbReference type="Gramene" id="Mp5g12700.1">
    <property type="protein sequence ID" value="Mp5g12700.1.cds1"/>
    <property type="gene ID" value="Mp5g12700"/>
</dbReference>